<dbReference type="SMART" id="SM00276">
    <property type="entry name" value="GLECT"/>
    <property type="match status" value="1"/>
</dbReference>
<accession>A0A2G5UMD6</accession>
<dbReference type="SUPFAM" id="SSF49899">
    <property type="entry name" value="Concanavalin A-like lectins/glucanases"/>
    <property type="match status" value="1"/>
</dbReference>
<dbReference type="GO" id="GO:0016936">
    <property type="term" value="F:galactoside binding"/>
    <property type="evidence" value="ECO:0007669"/>
    <property type="project" value="TreeGrafter"/>
</dbReference>
<dbReference type="STRING" id="1611254.A0A2G5UMD6"/>
<dbReference type="InterPro" id="IPR044156">
    <property type="entry name" value="Galectin-like"/>
</dbReference>
<dbReference type="SMART" id="SM00908">
    <property type="entry name" value="Gal-bind_lectin"/>
    <property type="match status" value="1"/>
</dbReference>
<dbReference type="CDD" id="cd00070">
    <property type="entry name" value="GLECT"/>
    <property type="match status" value="1"/>
</dbReference>
<dbReference type="PANTHER" id="PTHR11346:SF173">
    <property type="entry name" value="GALECTIN"/>
    <property type="match status" value="1"/>
</dbReference>
<dbReference type="FunFam" id="2.60.120.200:FF:000244">
    <property type="entry name" value="Galectin"/>
    <property type="match status" value="1"/>
</dbReference>
<dbReference type="InterPro" id="IPR001079">
    <property type="entry name" value="Galectin_CRD"/>
</dbReference>
<dbReference type="PANTHER" id="PTHR11346">
    <property type="entry name" value="GALECTIN"/>
    <property type="match status" value="1"/>
</dbReference>
<dbReference type="Pfam" id="PF00337">
    <property type="entry name" value="Gal-bind_lectin"/>
    <property type="match status" value="1"/>
</dbReference>
<evidence type="ECO:0000313" key="5">
    <source>
        <dbReference type="Proteomes" id="UP000230233"/>
    </source>
</evidence>
<dbReference type="Proteomes" id="UP000230233">
    <property type="component" value="Chromosome III"/>
</dbReference>
<dbReference type="GO" id="GO:0030246">
    <property type="term" value="F:carbohydrate binding"/>
    <property type="evidence" value="ECO:0007669"/>
    <property type="project" value="UniProtKB-UniRule"/>
</dbReference>
<reference evidence="5" key="1">
    <citation type="submission" date="2017-10" db="EMBL/GenBank/DDBJ databases">
        <title>Rapid genome shrinkage in a self-fertile nematode reveals novel sperm competition proteins.</title>
        <authorList>
            <person name="Yin D."/>
            <person name="Schwarz E.M."/>
            <person name="Thomas C.G."/>
            <person name="Felde R.L."/>
            <person name="Korf I.F."/>
            <person name="Cutter A.D."/>
            <person name="Schartner C.M."/>
            <person name="Ralston E.J."/>
            <person name="Meyer B.J."/>
            <person name="Haag E.S."/>
        </authorList>
    </citation>
    <scope>NUCLEOTIDE SEQUENCE [LARGE SCALE GENOMIC DNA]</scope>
    <source>
        <strain evidence="5">JU1422</strain>
    </source>
</reference>
<proteinExistence type="predicted"/>
<comment type="caution">
    <text evidence="4">The sequence shown here is derived from an EMBL/GenBank/DDBJ whole genome shotgun (WGS) entry which is preliminary data.</text>
</comment>
<name>A0A2G5UMD6_9PELO</name>
<evidence type="ECO:0000313" key="4">
    <source>
        <dbReference type="EMBL" id="PIC40694.1"/>
    </source>
</evidence>
<evidence type="ECO:0000256" key="2">
    <source>
        <dbReference type="RuleBase" id="RU102079"/>
    </source>
</evidence>
<sequence>MIGGGAGISFRNEFFEPPSPVNIPVQGFSTGSRLRLVLLPTHDHTSFHVNLRTPDDIVLHFNPRFDEGVVVNNSTRAGGWESEDRHDNILEQNKIYTLEFVSNGGIISIFLNGNHFADFVERTSSEGVHLIEIDGGVHVHSAHISH</sequence>
<gene>
    <name evidence="4" type="primary">Cni-lec-6</name>
    <name evidence="4" type="synonym">Cnig_chr_III.g8348</name>
    <name evidence="4" type="ORF">B9Z55_008348</name>
</gene>
<feature type="domain" description="Galectin" evidence="3">
    <location>
        <begin position="20"/>
        <end position="145"/>
    </location>
</feature>
<dbReference type="Gene3D" id="2.60.120.200">
    <property type="match status" value="1"/>
</dbReference>
<dbReference type="InterPro" id="IPR013320">
    <property type="entry name" value="ConA-like_dom_sf"/>
</dbReference>
<dbReference type="PROSITE" id="PS51304">
    <property type="entry name" value="GALECTIN"/>
    <property type="match status" value="1"/>
</dbReference>
<dbReference type="AlphaFoldDB" id="A0A2G5UMD6"/>
<keyword evidence="1 2" id="KW-0430">Lectin</keyword>
<keyword evidence="5" id="KW-1185">Reference proteome</keyword>
<organism evidence="4 5">
    <name type="scientific">Caenorhabditis nigoni</name>
    <dbReference type="NCBI Taxonomy" id="1611254"/>
    <lineage>
        <taxon>Eukaryota</taxon>
        <taxon>Metazoa</taxon>
        <taxon>Ecdysozoa</taxon>
        <taxon>Nematoda</taxon>
        <taxon>Chromadorea</taxon>
        <taxon>Rhabditida</taxon>
        <taxon>Rhabditina</taxon>
        <taxon>Rhabditomorpha</taxon>
        <taxon>Rhabditoidea</taxon>
        <taxon>Rhabditidae</taxon>
        <taxon>Peloderinae</taxon>
        <taxon>Caenorhabditis</taxon>
    </lineage>
</organism>
<dbReference type="EMBL" id="PDUG01000003">
    <property type="protein sequence ID" value="PIC40694.1"/>
    <property type="molecule type" value="Genomic_DNA"/>
</dbReference>
<evidence type="ECO:0000259" key="3">
    <source>
        <dbReference type="PROSITE" id="PS51304"/>
    </source>
</evidence>
<evidence type="ECO:0000256" key="1">
    <source>
        <dbReference type="ARBA" id="ARBA00022734"/>
    </source>
</evidence>
<dbReference type="OrthoDB" id="5784299at2759"/>
<protein>
    <recommendedName>
        <fullName evidence="2">Galectin</fullName>
    </recommendedName>
</protein>